<reference evidence="1 2" key="1">
    <citation type="journal article" date="2016" name="Nat. Commun.">
        <title>Thousands of microbial genomes shed light on interconnected biogeochemical processes in an aquifer system.</title>
        <authorList>
            <person name="Anantharaman K."/>
            <person name="Brown C.T."/>
            <person name="Hug L.A."/>
            <person name="Sharon I."/>
            <person name="Castelle C.J."/>
            <person name="Probst A.J."/>
            <person name="Thomas B.C."/>
            <person name="Singh A."/>
            <person name="Wilkins M.J."/>
            <person name="Karaoz U."/>
            <person name="Brodie E.L."/>
            <person name="Williams K.H."/>
            <person name="Hubbard S.S."/>
            <person name="Banfield J.F."/>
        </authorList>
    </citation>
    <scope>NUCLEOTIDE SEQUENCE [LARGE SCALE GENOMIC DNA]</scope>
</reference>
<evidence type="ECO:0000313" key="2">
    <source>
        <dbReference type="Proteomes" id="UP000179023"/>
    </source>
</evidence>
<dbReference type="Gene3D" id="1.20.1440.60">
    <property type="entry name" value="23S rRNA-intervening sequence"/>
    <property type="match status" value="1"/>
</dbReference>
<protein>
    <submittedName>
        <fullName evidence="1">Four helix bundle protein</fullName>
    </submittedName>
</protein>
<dbReference type="PANTHER" id="PTHR38471">
    <property type="entry name" value="FOUR HELIX BUNDLE PROTEIN"/>
    <property type="match status" value="1"/>
</dbReference>
<name>A0A1G2KKB3_9BACT</name>
<sequence length="121" mass="14093">MSNDETKLKFDLEERTAKFAEMVIVFCNSIKRTPVNTPIIVQLVKAATSIGANYCEADDAESKKDFRHKIGICKKEARETKYWLRMISRVSPETKEQARTLWDEVREFHLIFVKIVRSTSH</sequence>
<evidence type="ECO:0000313" key="1">
    <source>
        <dbReference type="EMBL" id="OGZ98828.1"/>
    </source>
</evidence>
<gene>
    <name evidence="1" type="ORF">A3C07_00660</name>
</gene>
<proteinExistence type="predicted"/>
<dbReference type="SUPFAM" id="SSF158446">
    <property type="entry name" value="IVS-encoded protein-like"/>
    <property type="match status" value="1"/>
</dbReference>
<dbReference type="STRING" id="1802270.A3C07_00660"/>
<accession>A0A1G2KKB3</accession>
<comment type="caution">
    <text evidence="1">The sequence shown here is derived from an EMBL/GenBank/DDBJ whole genome shotgun (WGS) entry which is preliminary data.</text>
</comment>
<dbReference type="PANTHER" id="PTHR38471:SF2">
    <property type="entry name" value="FOUR HELIX BUNDLE PROTEIN"/>
    <property type="match status" value="1"/>
</dbReference>
<dbReference type="InterPro" id="IPR012657">
    <property type="entry name" value="23S_rRNA-intervening_sequence"/>
</dbReference>
<dbReference type="Proteomes" id="UP000179023">
    <property type="component" value="Unassembled WGS sequence"/>
</dbReference>
<organism evidence="1 2">
    <name type="scientific">Candidatus Sungbacteria bacterium RIFCSPHIGHO2_02_FULL_47_11</name>
    <dbReference type="NCBI Taxonomy" id="1802270"/>
    <lineage>
        <taxon>Bacteria</taxon>
        <taxon>Candidatus Sungiibacteriota</taxon>
    </lineage>
</organism>
<dbReference type="PIRSF" id="PIRSF035652">
    <property type="entry name" value="CHP02436"/>
    <property type="match status" value="1"/>
</dbReference>
<dbReference type="EMBL" id="MHQI01000055">
    <property type="protein sequence ID" value="OGZ98828.1"/>
    <property type="molecule type" value="Genomic_DNA"/>
</dbReference>
<dbReference type="AlphaFoldDB" id="A0A1G2KKB3"/>
<dbReference type="InterPro" id="IPR036583">
    <property type="entry name" value="23S_rRNA_IVS_sf"/>
</dbReference>
<dbReference type="Pfam" id="PF05635">
    <property type="entry name" value="23S_rRNA_IVP"/>
    <property type="match status" value="1"/>
</dbReference>
<dbReference type="NCBIfam" id="TIGR02436">
    <property type="entry name" value="four helix bundle protein"/>
    <property type="match status" value="1"/>
</dbReference>